<name>A0ABR4NUJ4_9SACH</name>
<dbReference type="PROSITE" id="PS50141">
    <property type="entry name" value="A_DEAMIN_EDITASE"/>
    <property type="match status" value="1"/>
</dbReference>
<keyword evidence="3" id="KW-1185">Reference proteome</keyword>
<dbReference type="SMART" id="SM00552">
    <property type="entry name" value="ADEAMc"/>
    <property type="match status" value="1"/>
</dbReference>
<comment type="caution">
    <text evidence="2">The sequence shown here is derived from an EMBL/GenBank/DDBJ whole genome shotgun (WGS) entry which is preliminary data.</text>
</comment>
<evidence type="ECO:0000313" key="2">
    <source>
        <dbReference type="EMBL" id="KAL3232389.1"/>
    </source>
</evidence>
<dbReference type="InterPro" id="IPR002466">
    <property type="entry name" value="A_deamin"/>
</dbReference>
<evidence type="ECO:0000313" key="3">
    <source>
        <dbReference type="Proteomes" id="UP001623330"/>
    </source>
</evidence>
<organism evidence="2 3">
    <name type="scientific">Nakaseomyces bracarensis</name>
    <dbReference type="NCBI Taxonomy" id="273131"/>
    <lineage>
        <taxon>Eukaryota</taxon>
        <taxon>Fungi</taxon>
        <taxon>Dikarya</taxon>
        <taxon>Ascomycota</taxon>
        <taxon>Saccharomycotina</taxon>
        <taxon>Saccharomycetes</taxon>
        <taxon>Saccharomycetales</taxon>
        <taxon>Saccharomycetaceae</taxon>
        <taxon>Nakaseomyces</taxon>
    </lineage>
</organism>
<reference evidence="2 3" key="1">
    <citation type="submission" date="2024-05" db="EMBL/GenBank/DDBJ databases">
        <title>Long read based assembly of the Candida bracarensis genome reveals expanded adhesin content.</title>
        <authorList>
            <person name="Marcet-Houben M."/>
            <person name="Ksiezopolska E."/>
            <person name="Gabaldon T."/>
        </authorList>
    </citation>
    <scope>NUCLEOTIDE SEQUENCE [LARGE SCALE GENOMIC DNA]</scope>
    <source>
        <strain evidence="2 3">CBM6</strain>
    </source>
</reference>
<dbReference type="PANTHER" id="PTHR47803:SF1">
    <property type="entry name" value="TRNA-SPECIFIC ADENOSINE DEAMINASE 1"/>
    <property type="match status" value="1"/>
</dbReference>
<dbReference type="PANTHER" id="PTHR47803">
    <property type="entry name" value="TRNA-SPECIFIC ADENOSINE DEAMINASE 1"/>
    <property type="match status" value="1"/>
</dbReference>
<dbReference type="Pfam" id="PF02137">
    <property type="entry name" value="A_deamin"/>
    <property type="match status" value="1"/>
</dbReference>
<gene>
    <name evidence="2" type="ORF">RNJ44_04305</name>
</gene>
<evidence type="ECO:0000259" key="1">
    <source>
        <dbReference type="PROSITE" id="PS50141"/>
    </source>
</evidence>
<dbReference type="InterPro" id="IPR042935">
    <property type="entry name" value="Tad1"/>
</dbReference>
<accession>A0ABR4NUJ4</accession>
<dbReference type="EMBL" id="JBEVYD010000005">
    <property type="protein sequence ID" value="KAL3232389.1"/>
    <property type="molecule type" value="Genomic_DNA"/>
</dbReference>
<sequence>MESRSNVEQIAELVKKSYFKLSKSSRPTTRSNGILEGTIVASVIACDINTGSTRLISIATGVKSTPNSELKRSHGKIVHDCHAEILALRGLNAVILKQIQYLKQGQNSDLVVKSGVPGKFKWKENLELALFISKLPCGDASMRTLEESSRSDDIQYSDSDENQYLDPNIRTILRGRSNYKRRGYVRTKPGRIDSKITHSISCSDKLCARQSTSVLNALNFTLLEVPIYLKYLVVPNLTNDELEYARSSLHNRIPDKNHLLNIITCKFDFEDDLNELKEPSPLCGVKLYYTTNDTIEEQILNGLKNGYYTKPSKPIRKNAESTVSRYSLWKCFVEMCPEFKDISYQSFKKAYCNDRKLNIDKVRNVLSPDGWVYTYADDFSI</sequence>
<protein>
    <submittedName>
        <fullName evidence="2">tRNA-specific adenosine deaminase 1</fullName>
    </submittedName>
</protein>
<proteinExistence type="predicted"/>
<dbReference type="Proteomes" id="UP001623330">
    <property type="component" value="Unassembled WGS sequence"/>
</dbReference>
<feature type="domain" description="A to I editase" evidence="1">
    <location>
        <begin position="57"/>
        <end position="273"/>
    </location>
</feature>